<organism evidence="3 4">
    <name type="scientific">Rugosimonospora africana</name>
    <dbReference type="NCBI Taxonomy" id="556532"/>
    <lineage>
        <taxon>Bacteria</taxon>
        <taxon>Bacillati</taxon>
        <taxon>Actinomycetota</taxon>
        <taxon>Actinomycetes</taxon>
        <taxon>Micromonosporales</taxon>
        <taxon>Micromonosporaceae</taxon>
        <taxon>Rugosimonospora</taxon>
    </lineage>
</organism>
<dbReference type="SUPFAM" id="SSF51735">
    <property type="entry name" value="NAD(P)-binding Rossmann-fold domains"/>
    <property type="match status" value="1"/>
</dbReference>
<accession>A0A8J3VVG6</accession>
<protein>
    <submittedName>
        <fullName evidence="3">Oxidoreductase</fullName>
    </submittedName>
</protein>
<evidence type="ECO:0000313" key="3">
    <source>
        <dbReference type="EMBL" id="GIH19708.1"/>
    </source>
</evidence>
<dbReference type="InterPro" id="IPR036291">
    <property type="entry name" value="NAD(P)-bd_dom_sf"/>
</dbReference>
<dbReference type="PANTHER" id="PTHR43249:SF1">
    <property type="entry name" value="D-GLUCOSIDE 3-DEHYDROGENASE"/>
    <property type="match status" value="1"/>
</dbReference>
<reference evidence="3" key="1">
    <citation type="submission" date="2021-01" db="EMBL/GenBank/DDBJ databases">
        <title>Whole genome shotgun sequence of Rugosimonospora africana NBRC 104875.</title>
        <authorList>
            <person name="Komaki H."/>
            <person name="Tamura T."/>
        </authorList>
    </citation>
    <scope>NUCLEOTIDE SEQUENCE</scope>
    <source>
        <strain evidence="3">NBRC 104875</strain>
    </source>
</reference>
<feature type="domain" description="GFO/IDH/MocA-like oxidoreductase" evidence="2">
    <location>
        <begin position="137"/>
        <end position="257"/>
    </location>
</feature>
<feature type="domain" description="Gfo/Idh/MocA-like oxidoreductase N-terminal" evidence="1">
    <location>
        <begin position="3"/>
        <end position="118"/>
    </location>
</feature>
<dbReference type="EMBL" id="BONZ01000084">
    <property type="protein sequence ID" value="GIH19708.1"/>
    <property type="molecule type" value="Genomic_DNA"/>
</dbReference>
<dbReference type="RefSeq" id="WP_203923158.1">
    <property type="nucleotide sequence ID" value="NZ_BONZ01000084.1"/>
</dbReference>
<dbReference type="GO" id="GO:0000166">
    <property type="term" value="F:nucleotide binding"/>
    <property type="evidence" value="ECO:0007669"/>
    <property type="project" value="InterPro"/>
</dbReference>
<keyword evidence="4" id="KW-1185">Reference proteome</keyword>
<proteinExistence type="predicted"/>
<sequence length="363" mass="38262">MIQTVIVGSGIIGRNHAAAIRRHPGLRVAALVDTVAEANAALAAEFPDDPPGCYPTLEQALADRPIDLVAVCAPTGLHVDLVEQALAAGRHVVVEKPLDVTLKRARHLSDVVRDAEARGLVASVISQHRFDPASVVVAEAIAGGALGRLTSAVASVPWWRTQEYYDAAGWRGTWRFDGGVMMNQAVHTVDLLAWFMGAPVEVFAQSARLAHEGIETEDVAVATLRFPSGALAVLHATTAGFPGLGVRLQVQGTRGSAVIHADQLEYLATDGAAEDRTPSVVAAADRFGAGKPDDSFVVGHLRQYDDIARAIEKGGRPSVRVDDGITALATVLAVYASAALHRPVALDEVLRGDHDDVDFGSAL</sequence>
<name>A0A8J3VVG6_9ACTN</name>
<dbReference type="Gene3D" id="3.30.360.10">
    <property type="entry name" value="Dihydrodipicolinate Reductase, domain 2"/>
    <property type="match status" value="1"/>
</dbReference>
<dbReference type="Pfam" id="PF01408">
    <property type="entry name" value="GFO_IDH_MocA"/>
    <property type="match status" value="1"/>
</dbReference>
<comment type="caution">
    <text evidence="3">The sequence shown here is derived from an EMBL/GenBank/DDBJ whole genome shotgun (WGS) entry which is preliminary data.</text>
</comment>
<dbReference type="InterPro" id="IPR052515">
    <property type="entry name" value="Gfo/Idh/MocA_Oxidoreductase"/>
</dbReference>
<dbReference type="Gene3D" id="3.40.50.720">
    <property type="entry name" value="NAD(P)-binding Rossmann-like Domain"/>
    <property type="match status" value="1"/>
</dbReference>
<dbReference type="PANTHER" id="PTHR43249">
    <property type="entry name" value="UDP-N-ACETYL-2-AMINO-2-DEOXY-D-GLUCURONATE OXIDASE"/>
    <property type="match status" value="1"/>
</dbReference>
<dbReference type="Proteomes" id="UP000642748">
    <property type="component" value="Unassembled WGS sequence"/>
</dbReference>
<evidence type="ECO:0000259" key="2">
    <source>
        <dbReference type="Pfam" id="PF22725"/>
    </source>
</evidence>
<dbReference type="SUPFAM" id="SSF55347">
    <property type="entry name" value="Glyceraldehyde-3-phosphate dehydrogenase-like, C-terminal domain"/>
    <property type="match status" value="1"/>
</dbReference>
<gene>
    <name evidence="3" type="ORF">Raf01_78800</name>
</gene>
<dbReference type="Pfam" id="PF22725">
    <property type="entry name" value="GFO_IDH_MocA_C3"/>
    <property type="match status" value="1"/>
</dbReference>
<dbReference type="InterPro" id="IPR000683">
    <property type="entry name" value="Gfo/Idh/MocA-like_OxRdtase_N"/>
</dbReference>
<evidence type="ECO:0000313" key="4">
    <source>
        <dbReference type="Proteomes" id="UP000642748"/>
    </source>
</evidence>
<dbReference type="InterPro" id="IPR055170">
    <property type="entry name" value="GFO_IDH_MocA-like_dom"/>
</dbReference>
<evidence type="ECO:0000259" key="1">
    <source>
        <dbReference type="Pfam" id="PF01408"/>
    </source>
</evidence>
<dbReference type="AlphaFoldDB" id="A0A8J3VVG6"/>